<feature type="transmembrane region" description="Helical" evidence="10">
    <location>
        <begin position="163"/>
        <end position="182"/>
    </location>
</feature>
<feature type="transmembrane region" description="Helical" evidence="10">
    <location>
        <begin position="352"/>
        <end position="371"/>
    </location>
</feature>
<protein>
    <recommendedName>
        <fullName evidence="3">Multidrug export protein MepA</fullName>
    </recommendedName>
</protein>
<dbReference type="PANTHER" id="PTHR43823:SF3">
    <property type="entry name" value="MULTIDRUG EXPORT PROTEIN MEPA"/>
    <property type="match status" value="1"/>
</dbReference>
<dbReference type="GO" id="GO:0005886">
    <property type="term" value="C:plasma membrane"/>
    <property type="evidence" value="ECO:0007669"/>
    <property type="project" value="UniProtKB-SubCell"/>
</dbReference>
<feature type="transmembrane region" description="Helical" evidence="10">
    <location>
        <begin position="312"/>
        <end position="332"/>
    </location>
</feature>
<gene>
    <name evidence="11" type="primary">mepA</name>
    <name evidence="11" type="ORF">SCFA_990012</name>
</gene>
<dbReference type="PANTHER" id="PTHR43823">
    <property type="entry name" value="SPORULATION PROTEIN YKVU"/>
    <property type="match status" value="1"/>
</dbReference>
<evidence type="ECO:0000256" key="8">
    <source>
        <dbReference type="ARBA" id="ARBA00023136"/>
    </source>
</evidence>
<evidence type="ECO:0000313" key="11">
    <source>
        <dbReference type="EMBL" id="VFU19192.1"/>
    </source>
</evidence>
<dbReference type="InterPro" id="IPR045070">
    <property type="entry name" value="MATE_MepA-like"/>
</dbReference>
<evidence type="ECO:0000256" key="5">
    <source>
        <dbReference type="ARBA" id="ARBA00022475"/>
    </source>
</evidence>
<dbReference type="InterPro" id="IPR002528">
    <property type="entry name" value="MATE_fam"/>
</dbReference>
<feature type="transmembrane region" description="Helical" evidence="10">
    <location>
        <begin position="130"/>
        <end position="151"/>
    </location>
</feature>
<feature type="transmembrane region" description="Helical" evidence="10">
    <location>
        <begin position="9"/>
        <end position="30"/>
    </location>
</feature>
<organism evidence="11">
    <name type="scientific">anaerobic digester metagenome</name>
    <dbReference type="NCBI Taxonomy" id="1263854"/>
    <lineage>
        <taxon>unclassified sequences</taxon>
        <taxon>metagenomes</taxon>
        <taxon>ecological metagenomes</taxon>
    </lineage>
</organism>
<feature type="transmembrane region" description="Helical" evidence="10">
    <location>
        <begin position="229"/>
        <end position="253"/>
    </location>
</feature>
<feature type="transmembrane region" description="Helical" evidence="10">
    <location>
        <begin position="42"/>
        <end position="72"/>
    </location>
</feature>
<keyword evidence="4" id="KW-0813">Transport</keyword>
<dbReference type="PIRSF" id="PIRSF006603">
    <property type="entry name" value="DinF"/>
    <property type="match status" value="1"/>
</dbReference>
<evidence type="ECO:0000256" key="10">
    <source>
        <dbReference type="SAM" id="Phobius"/>
    </source>
</evidence>
<evidence type="ECO:0000256" key="3">
    <source>
        <dbReference type="ARBA" id="ARBA00022106"/>
    </source>
</evidence>
<evidence type="ECO:0000256" key="9">
    <source>
        <dbReference type="ARBA" id="ARBA00023251"/>
    </source>
</evidence>
<evidence type="ECO:0000256" key="2">
    <source>
        <dbReference type="ARBA" id="ARBA00008417"/>
    </source>
</evidence>
<dbReference type="GO" id="GO:0046677">
    <property type="term" value="P:response to antibiotic"/>
    <property type="evidence" value="ECO:0007669"/>
    <property type="project" value="UniProtKB-KW"/>
</dbReference>
<dbReference type="AlphaFoldDB" id="A0A485M671"/>
<dbReference type="InterPro" id="IPR051327">
    <property type="entry name" value="MATE_MepA_subfamily"/>
</dbReference>
<dbReference type="GO" id="GO:0042910">
    <property type="term" value="F:xenobiotic transmembrane transporter activity"/>
    <property type="evidence" value="ECO:0007669"/>
    <property type="project" value="InterPro"/>
</dbReference>
<keyword evidence="6 10" id="KW-0812">Transmembrane</keyword>
<keyword evidence="7 10" id="KW-1133">Transmembrane helix</keyword>
<evidence type="ECO:0000256" key="6">
    <source>
        <dbReference type="ARBA" id="ARBA00022692"/>
    </source>
</evidence>
<feature type="transmembrane region" description="Helical" evidence="10">
    <location>
        <begin position="392"/>
        <end position="414"/>
    </location>
</feature>
<dbReference type="InterPro" id="IPR048279">
    <property type="entry name" value="MdtK-like"/>
</dbReference>
<name>A0A485M671_9ZZZZ</name>
<comment type="subcellular location">
    <subcellularLocation>
        <location evidence="1">Cell membrane</location>
        <topology evidence="1">Multi-pass membrane protein</topology>
    </subcellularLocation>
</comment>
<keyword evidence="8 10" id="KW-0472">Membrane</keyword>
<keyword evidence="5" id="KW-1003">Cell membrane</keyword>
<comment type="similarity">
    <text evidence="2">Belongs to the multi antimicrobial extrusion (MATE) (TC 2.A.66.1) family. MepA subfamily.</text>
</comment>
<keyword evidence="9" id="KW-0046">Antibiotic resistance</keyword>
<evidence type="ECO:0000256" key="1">
    <source>
        <dbReference type="ARBA" id="ARBA00004651"/>
    </source>
</evidence>
<proteinExistence type="inferred from homology"/>
<feature type="transmembrane region" description="Helical" evidence="10">
    <location>
        <begin position="259"/>
        <end position="281"/>
    </location>
</feature>
<feature type="transmembrane region" description="Helical" evidence="10">
    <location>
        <begin position="188"/>
        <end position="209"/>
    </location>
</feature>
<sequence length="462" mass="49242">MGEQGIAGLLWRFSLPAVVGMLVQALYNVVDRIFIGRAVGSVGIAGISVAFPMMIILMAFGMLVGIGATSLISIRLGQQRKEEAETVMGNALVLFVIISAVLTVLGLAFTTPILLMFGAGADVLPYSREYLRIILLGTIFQCIGFGMNNFIRGEGNPNKAMSTMLIGAGLNILLDPIFIFWLDMGIQGAAIATVISQACSSALVLWYFLRGGSVLRIRARAFNLQKRIVLDIMAIGSAPFAMQIASSVVISLFNHQLRIYGGTTALSAMGIIFSIMMLILMPVVGISQGAQPIIGYNYGAGNFGRVIRTIRLAALVATEVTLVGFVLAMLFPEQIIAAFSGRESELIAMGGRALRLFFIMLPAVGFQIVGANYFQAVGKARQAIFLNLSRQVLLLIPALLILPGFLGLNGVWLAGPVSDLGSAILTGTCLYWEIQFLKKKAGDGALGEAAPVPELKSEPADS</sequence>
<dbReference type="Pfam" id="PF01554">
    <property type="entry name" value="MatE"/>
    <property type="match status" value="2"/>
</dbReference>
<dbReference type="CDD" id="cd13143">
    <property type="entry name" value="MATE_MepA_like"/>
    <property type="match status" value="1"/>
</dbReference>
<accession>A0A485M671</accession>
<feature type="transmembrane region" description="Helical" evidence="10">
    <location>
        <begin position="92"/>
        <end position="118"/>
    </location>
</feature>
<dbReference type="NCBIfam" id="TIGR00797">
    <property type="entry name" value="matE"/>
    <property type="match status" value="1"/>
</dbReference>
<evidence type="ECO:0000256" key="4">
    <source>
        <dbReference type="ARBA" id="ARBA00022448"/>
    </source>
</evidence>
<reference evidence="11" key="1">
    <citation type="submission" date="2019-03" db="EMBL/GenBank/DDBJ databases">
        <authorList>
            <person name="Hao L."/>
        </authorList>
    </citation>
    <scope>NUCLEOTIDE SEQUENCE</scope>
</reference>
<evidence type="ECO:0000256" key="7">
    <source>
        <dbReference type="ARBA" id="ARBA00022989"/>
    </source>
</evidence>
<dbReference type="EMBL" id="CAADRM010000168">
    <property type="protein sequence ID" value="VFU19192.1"/>
    <property type="molecule type" value="Genomic_DNA"/>
</dbReference>
<dbReference type="GO" id="GO:0015297">
    <property type="term" value="F:antiporter activity"/>
    <property type="evidence" value="ECO:0007669"/>
    <property type="project" value="InterPro"/>
</dbReference>